<evidence type="ECO:0000256" key="5">
    <source>
        <dbReference type="ARBA" id="ARBA00022692"/>
    </source>
</evidence>
<dbReference type="Proteomes" id="UP000541535">
    <property type="component" value="Unassembled WGS sequence"/>
</dbReference>
<protein>
    <submittedName>
        <fullName evidence="13">Putative porin</fullName>
    </submittedName>
</protein>
<dbReference type="InterPro" id="IPR023614">
    <property type="entry name" value="Porin_dom_sf"/>
</dbReference>
<evidence type="ECO:0000256" key="3">
    <source>
        <dbReference type="ARBA" id="ARBA00022448"/>
    </source>
</evidence>
<evidence type="ECO:0000256" key="7">
    <source>
        <dbReference type="ARBA" id="ARBA00023065"/>
    </source>
</evidence>
<dbReference type="PANTHER" id="PTHR34501">
    <property type="entry name" value="PROTEIN YDDL-RELATED"/>
    <property type="match status" value="1"/>
</dbReference>
<dbReference type="GO" id="GO:0009279">
    <property type="term" value="C:cell outer membrane"/>
    <property type="evidence" value="ECO:0007669"/>
    <property type="project" value="UniProtKB-SubCell"/>
</dbReference>
<evidence type="ECO:0000313" key="14">
    <source>
        <dbReference type="Proteomes" id="UP000541535"/>
    </source>
</evidence>
<dbReference type="Pfam" id="PF13609">
    <property type="entry name" value="Porin_4"/>
    <property type="match status" value="1"/>
</dbReference>
<dbReference type="PANTHER" id="PTHR34501:SF9">
    <property type="entry name" value="MAJOR OUTER MEMBRANE PROTEIN P.IA"/>
    <property type="match status" value="1"/>
</dbReference>
<keyword evidence="6 11" id="KW-0732">Signal</keyword>
<name>A0A7W5B8Y6_9BURK</name>
<evidence type="ECO:0000256" key="1">
    <source>
        <dbReference type="ARBA" id="ARBA00004571"/>
    </source>
</evidence>
<dbReference type="SUPFAM" id="SSF56935">
    <property type="entry name" value="Porins"/>
    <property type="match status" value="1"/>
</dbReference>
<proteinExistence type="predicted"/>
<organism evidence="13 14">
    <name type="scientific">Pseudoduganella violacea</name>
    <dbReference type="NCBI Taxonomy" id="1715466"/>
    <lineage>
        <taxon>Bacteria</taxon>
        <taxon>Pseudomonadati</taxon>
        <taxon>Pseudomonadota</taxon>
        <taxon>Betaproteobacteria</taxon>
        <taxon>Burkholderiales</taxon>
        <taxon>Oxalobacteraceae</taxon>
        <taxon>Telluria group</taxon>
        <taxon>Pseudoduganella</taxon>
    </lineage>
</organism>
<dbReference type="GO" id="GO:0015288">
    <property type="term" value="F:porin activity"/>
    <property type="evidence" value="ECO:0007669"/>
    <property type="project" value="UniProtKB-KW"/>
</dbReference>
<evidence type="ECO:0000256" key="8">
    <source>
        <dbReference type="ARBA" id="ARBA00023114"/>
    </source>
</evidence>
<keyword evidence="5" id="KW-0812">Transmembrane</keyword>
<feature type="domain" description="Porin" evidence="12">
    <location>
        <begin position="7"/>
        <end position="317"/>
    </location>
</feature>
<dbReference type="CDD" id="cd00342">
    <property type="entry name" value="gram_neg_porins"/>
    <property type="match status" value="1"/>
</dbReference>
<evidence type="ECO:0000256" key="4">
    <source>
        <dbReference type="ARBA" id="ARBA00022452"/>
    </source>
</evidence>
<keyword evidence="4" id="KW-1134">Transmembrane beta strand</keyword>
<dbReference type="PRINTS" id="PR00184">
    <property type="entry name" value="NEISSPPORIN"/>
</dbReference>
<keyword evidence="9" id="KW-0472">Membrane</keyword>
<evidence type="ECO:0000256" key="11">
    <source>
        <dbReference type="SAM" id="SignalP"/>
    </source>
</evidence>
<feature type="signal peptide" evidence="11">
    <location>
        <begin position="1"/>
        <end position="20"/>
    </location>
</feature>
<evidence type="ECO:0000256" key="2">
    <source>
        <dbReference type="ARBA" id="ARBA00011233"/>
    </source>
</evidence>
<evidence type="ECO:0000259" key="12">
    <source>
        <dbReference type="Pfam" id="PF13609"/>
    </source>
</evidence>
<keyword evidence="7" id="KW-0406">Ion transport</keyword>
<dbReference type="AlphaFoldDB" id="A0A7W5B8Y6"/>
<sequence>MKKSLMAAALCACSAAPALAQSNVSIYGVLDLSVAKTSGATASTHTPTAALPAFNGNDTKMQSGTLQGSRIGFRGTEDLGGGWSTIFTLESGILADTGASDQSGLLFGRQAFVGLKNKELGTLTLGRQYGPEYLAWKLMEPMDDGFAGAGSNLFATNGKRVNNAVKYTTPTLHGVTADILYGFGEVADNKAANRHIGSSVMYAEGPLTIRAGYHRQNNANATDHSTNYVIGGSYDFRVVKAIIIGGSNKGTGTTDSRDLLLGASIPFGSSTILASYIRKNDRTVANKDANQWALTYTYDLSKRTIAYASTAKVSNKNGANYHTYSATLPVAGQTGAIAGTREFNLGLRHSF</sequence>
<evidence type="ECO:0000313" key="13">
    <source>
        <dbReference type="EMBL" id="MBB3118726.1"/>
    </source>
</evidence>
<reference evidence="13 14" key="1">
    <citation type="submission" date="2020-08" db="EMBL/GenBank/DDBJ databases">
        <title>Genomic Encyclopedia of Type Strains, Phase III (KMG-III): the genomes of soil and plant-associated and newly described type strains.</title>
        <authorList>
            <person name="Whitman W."/>
        </authorList>
    </citation>
    <scope>NUCLEOTIDE SEQUENCE [LARGE SCALE GENOMIC DNA]</scope>
    <source>
        <strain evidence="13 14">CECT 8897</strain>
    </source>
</reference>
<evidence type="ECO:0000256" key="6">
    <source>
        <dbReference type="ARBA" id="ARBA00022729"/>
    </source>
</evidence>
<dbReference type="InterPro" id="IPR033900">
    <property type="entry name" value="Gram_neg_porin_domain"/>
</dbReference>
<accession>A0A7W5B8Y6</accession>
<dbReference type="RefSeq" id="WP_183440627.1">
    <property type="nucleotide sequence ID" value="NZ_JACHXD010000004.1"/>
</dbReference>
<dbReference type="InterPro" id="IPR002299">
    <property type="entry name" value="Porin_Neis"/>
</dbReference>
<dbReference type="EMBL" id="JACHXD010000004">
    <property type="protein sequence ID" value="MBB3118726.1"/>
    <property type="molecule type" value="Genomic_DNA"/>
</dbReference>
<dbReference type="PRINTS" id="PR00182">
    <property type="entry name" value="ECOLNEIPORIN"/>
</dbReference>
<keyword evidence="8" id="KW-0626">Porin</keyword>
<gene>
    <name evidence="13" type="ORF">FHS03_001771</name>
</gene>
<dbReference type="GO" id="GO:0046930">
    <property type="term" value="C:pore complex"/>
    <property type="evidence" value="ECO:0007669"/>
    <property type="project" value="UniProtKB-KW"/>
</dbReference>
<keyword evidence="10" id="KW-0998">Cell outer membrane</keyword>
<dbReference type="InterPro" id="IPR050298">
    <property type="entry name" value="Gram-neg_bact_OMP"/>
</dbReference>
<evidence type="ECO:0000256" key="9">
    <source>
        <dbReference type="ARBA" id="ARBA00023136"/>
    </source>
</evidence>
<dbReference type="GO" id="GO:0034220">
    <property type="term" value="P:monoatomic ion transmembrane transport"/>
    <property type="evidence" value="ECO:0007669"/>
    <property type="project" value="InterPro"/>
</dbReference>
<keyword evidence="14" id="KW-1185">Reference proteome</keyword>
<comment type="subcellular location">
    <subcellularLocation>
        <location evidence="1">Cell outer membrane</location>
        <topology evidence="1">Multi-pass membrane protein</topology>
    </subcellularLocation>
</comment>
<keyword evidence="3" id="KW-0813">Transport</keyword>
<dbReference type="InterPro" id="IPR001702">
    <property type="entry name" value="Porin_Gram-ve"/>
</dbReference>
<dbReference type="Gene3D" id="2.40.160.10">
    <property type="entry name" value="Porin"/>
    <property type="match status" value="1"/>
</dbReference>
<feature type="chain" id="PRO_5030903876" evidence="11">
    <location>
        <begin position="21"/>
        <end position="351"/>
    </location>
</feature>
<comment type="subunit">
    <text evidence="2">Homotrimer.</text>
</comment>
<evidence type="ECO:0000256" key="10">
    <source>
        <dbReference type="ARBA" id="ARBA00023237"/>
    </source>
</evidence>
<comment type="caution">
    <text evidence="13">The sequence shown here is derived from an EMBL/GenBank/DDBJ whole genome shotgun (WGS) entry which is preliminary data.</text>
</comment>